<evidence type="ECO:0000256" key="2">
    <source>
        <dbReference type="ARBA" id="ARBA00005528"/>
    </source>
</evidence>
<evidence type="ECO:0000259" key="13">
    <source>
        <dbReference type="Pfam" id="PF04452"/>
    </source>
</evidence>
<dbReference type="EMBL" id="QSVN01000001">
    <property type="protein sequence ID" value="RGO35336.1"/>
    <property type="molecule type" value="Genomic_DNA"/>
</dbReference>
<keyword evidence="6 12" id="KW-0698">rRNA processing</keyword>
<dbReference type="EC" id="2.1.1.193" evidence="3 12"/>
<evidence type="ECO:0000256" key="11">
    <source>
        <dbReference type="ARBA" id="ARBA00047944"/>
    </source>
</evidence>
<proteinExistence type="inferred from homology"/>
<dbReference type="InterPro" id="IPR029026">
    <property type="entry name" value="tRNA_m1G_MTases_N"/>
</dbReference>
<keyword evidence="5 12" id="KW-0963">Cytoplasm</keyword>
<evidence type="ECO:0000256" key="12">
    <source>
        <dbReference type="PIRNR" id="PIRNR015601"/>
    </source>
</evidence>
<comment type="caution">
    <text evidence="15">The sequence shown here is derived from an EMBL/GenBank/DDBJ whole genome shotgun (WGS) entry which is preliminary data.</text>
</comment>
<dbReference type="SUPFAM" id="SSF88697">
    <property type="entry name" value="PUA domain-like"/>
    <property type="match status" value="1"/>
</dbReference>
<feature type="domain" description="Ribosomal RNA small subunit methyltransferase E PUA-like" evidence="14">
    <location>
        <begin position="19"/>
        <end position="58"/>
    </location>
</feature>
<organism evidence="15 16">
    <name type="scientific">Dorea longicatena</name>
    <dbReference type="NCBI Taxonomy" id="88431"/>
    <lineage>
        <taxon>Bacteria</taxon>
        <taxon>Bacillati</taxon>
        <taxon>Bacillota</taxon>
        <taxon>Clostridia</taxon>
        <taxon>Lachnospirales</taxon>
        <taxon>Lachnospiraceae</taxon>
        <taxon>Dorea</taxon>
    </lineage>
</organism>
<evidence type="ECO:0000313" key="15">
    <source>
        <dbReference type="EMBL" id="RGO35336.1"/>
    </source>
</evidence>
<evidence type="ECO:0000256" key="8">
    <source>
        <dbReference type="ARBA" id="ARBA00022679"/>
    </source>
</evidence>
<dbReference type="InterPro" id="IPR006700">
    <property type="entry name" value="RsmE"/>
</dbReference>
<keyword evidence="9 12" id="KW-0949">S-adenosyl-L-methionine</keyword>
<keyword evidence="8 12" id="KW-0808">Transferase</keyword>
<sequence length="245" mass="27249">MQHFFVSPEQVRKEKIYVEGSDVNHMKNVLRMKTGEELTIGDGDGWLYVCVVESYEEDMAVLKILEKKKDESELPSKIYLFQGLPKQDKMELIVQKAVELGVYQVIPVATKRAVVKLDAKKAKKKVERWQQIAVSAAKQAGRGIIPAVGEVCTYAQALKCAEELDVVLIPYELAEGMEETKQIIAEIRPGQSVGIFIGPEGGFEKEEVEQAVKAGAEPLTLGKRILRTETAGLTMLSVLMFHLEG</sequence>
<evidence type="ECO:0000256" key="5">
    <source>
        <dbReference type="ARBA" id="ARBA00022490"/>
    </source>
</evidence>
<dbReference type="GO" id="GO:0005737">
    <property type="term" value="C:cytoplasm"/>
    <property type="evidence" value="ECO:0007669"/>
    <property type="project" value="UniProtKB-SubCell"/>
</dbReference>
<evidence type="ECO:0000259" key="14">
    <source>
        <dbReference type="Pfam" id="PF20260"/>
    </source>
</evidence>
<dbReference type="Pfam" id="PF20260">
    <property type="entry name" value="PUA_4"/>
    <property type="match status" value="1"/>
</dbReference>
<evidence type="ECO:0000256" key="4">
    <source>
        <dbReference type="ARBA" id="ARBA00013673"/>
    </source>
</evidence>
<gene>
    <name evidence="15" type="ORF">DXB16_01920</name>
</gene>
<dbReference type="InterPro" id="IPR046887">
    <property type="entry name" value="RsmE_PUA-like"/>
</dbReference>
<dbReference type="GO" id="GO:0070042">
    <property type="term" value="F:rRNA (uridine-N3-)-methyltransferase activity"/>
    <property type="evidence" value="ECO:0007669"/>
    <property type="project" value="TreeGrafter"/>
</dbReference>
<comment type="catalytic activity">
    <reaction evidence="11 12">
        <text>uridine(1498) in 16S rRNA + S-adenosyl-L-methionine = N(3)-methyluridine(1498) in 16S rRNA + S-adenosyl-L-homocysteine + H(+)</text>
        <dbReference type="Rhea" id="RHEA:42920"/>
        <dbReference type="Rhea" id="RHEA-COMP:10283"/>
        <dbReference type="Rhea" id="RHEA-COMP:10284"/>
        <dbReference type="ChEBI" id="CHEBI:15378"/>
        <dbReference type="ChEBI" id="CHEBI:57856"/>
        <dbReference type="ChEBI" id="CHEBI:59789"/>
        <dbReference type="ChEBI" id="CHEBI:65315"/>
        <dbReference type="ChEBI" id="CHEBI:74502"/>
        <dbReference type="EC" id="2.1.1.193"/>
    </reaction>
</comment>
<evidence type="ECO:0000256" key="1">
    <source>
        <dbReference type="ARBA" id="ARBA00004496"/>
    </source>
</evidence>
<evidence type="ECO:0000256" key="7">
    <source>
        <dbReference type="ARBA" id="ARBA00022603"/>
    </source>
</evidence>
<name>A0A3E5GKG8_9FIRM</name>
<dbReference type="Pfam" id="PF04452">
    <property type="entry name" value="Methyltrans_RNA"/>
    <property type="match status" value="1"/>
</dbReference>
<evidence type="ECO:0000256" key="6">
    <source>
        <dbReference type="ARBA" id="ARBA00022552"/>
    </source>
</evidence>
<dbReference type="InterPro" id="IPR015947">
    <property type="entry name" value="PUA-like_sf"/>
</dbReference>
<dbReference type="PIRSF" id="PIRSF015601">
    <property type="entry name" value="MTase_slr0722"/>
    <property type="match status" value="1"/>
</dbReference>
<comment type="similarity">
    <text evidence="2 12">Belongs to the RNA methyltransferase RsmE family.</text>
</comment>
<evidence type="ECO:0000256" key="9">
    <source>
        <dbReference type="ARBA" id="ARBA00022691"/>
    </source>
</evidence>
<dbReference type="NCBIfam" id="NF008692">
    <property type="entry name" value="PRK11713.1-5"/>
    <property type="match status" value="1"/>
</dbReference>
<dbReference type="Proteomes" id="UP000261285">
    <property type="component" value="Unassembled WGS sequence"/>
</dbReference>
<protein>
    <recommendedName>
        <fullName evidence="4 12">Ribosomal RNA small subunit methyltransferase E</fullName>
        <ecNumber evidence="3 12">2.1.1.193</ecNumber>
    </recommendedName>
</protein>
<reference evidence="15 16" key="1">
    <citation type="submission" date="2018-08" db="EMBL/GenBank/DDBJ databases">
        <title>A genome reference for cultivated species of the human gut microbiota.</title>
        <authorList>
            <person name="Zou Y."/>
            <person name="Xue W."/>
            <person name="Luo G."/>
        </authorList>
    </citation>
    <scope>NUCLEOTIDE SEQUENCE [LARGE SCALE GENOMIC DNA]</scope>
    <source>
        <strain evidence="15 16">OM02-16</strain>
    </source>
</reference>
<dbReference type="Gene3D" id="3.40.1280.10">
    <property type="match status" value="1"/>
</dbReference>
<accession>A0A3E5GKG8</accession>
<dbReference type="AlphaFoldDB" id="A0A3E5GKG8"/>
<dbReference type="PANTHER" id="PTHR30027:SF3">
    <property type="entry name" value="16S RRNA (URACIL(1498)-N(3))-METHYLTRANSFERASE"/>
    <property type="match status" value="1"/>
</dbReference>
<dbReference type="PANTHER" id="PTHR30027">
    <property type="entry name" value="RIBOSOMAL RNA SMALL SUBUNIT METHYLTRANSFERASE E"/>
    <property type="match status" value="1"/>
</dbReference>
<dbReference type="CDD" id="cd18084">
    <property type="entry name" value="RsmE-like"/>
    <property type="match status" value="1"/>
</dbReference>
<comment type="subcellular location">
    <subcellularLocation>
        <location evidence="1 12">Cytoplasm</location>
    </subcellularLocation>
</comment>
<dbReference type="InterPro" id="IPR029028">
    <property type="entry name" value="Alpha/beta_knot_MTases"/>
</dbReference>
<evidence type="ECO:0000256" key="3">
    <source>
        <dbReference type="ARBA" id="ARBA00012328"/>
    </source>
</evidence>
<comment type="function">
    <text evidence="10 12">Specifically methylates the N3 position of the uracil ring of uridine 1498 (m3U1498) in 16S rRNA. Acts on the fully assembled 30S ribosomal subunit.</text>
</comment>
<keyword evidence="7 12" id="KW-0489">Methyltransferase</keyword>
<evidence type="ECO:0000313" key="16">
    <source>
        <dbReference type="Proteomes" id="UP000261285"/>
    </source>
</evidence>
<dbReference type="GO" id="GO:0070475">
    <property type="term" value="P:rRNA base methylation"/>
    <property type="evidence" value="ECO:0007669"/>
    <property type="project" value="TreeGrafter"/>
</dbReference>
<dbReference type="SUPFAM" id="SSF75217">
    <property type="entry name" value="alpha/beta knot"/>
    <property type="match status" value="1"/>
</dbReference>
<dbReference type="InterPro" id="IPR046886">
    <property type="entry name" value="RsmE_MTase_dom"/>
</dbReference>
<evidence type="ECO:0000256" key="10">
    <source>
        <dbReference type="ARBA" id="ARBA00025699"/>
    </source>
</evidence>
<dbReference type="Gene3D" id="2.40.240.20">
    <property type="entry name" value="Hypothetical PUA domain-like, domain 1"/>
    <property type="match status" value="1"/>
</dbReference>
<dbReference type="NCBIfam" id="TIGR00046">
    <property type="entry name" value="RsmE family RNA methyltransferase"/>
    <property type="match status" value="1"/>
</dbReference>
<dbReference type="RefSeq" id="WP_117597216.1">
    <property type="nucleotide sequence ID" value="NZ_CABMEZ010000001.1"/>
</dbReference>
<feature type="domain" description="Ribosomal RNA small subunit methyltransferase E methyltransferase" evidence="13">
    <location>
        <begin position="73"/>
        <end position="239"/>
    </location>
</feature>